<gene>
    <name evidence="3" type="ORF">CRI93_03005</name>
</gene>
<dbReference type="Pfam" id="PF04076">
    <property type="entry name" value="BOF"/>
    <property type="match status" value="1"/>
</dbReference>
<dbReference type="EMBL" id="PDEP01000002">
    <property type="protein sequence ID" value="PEN08741.1"/>
    <property type="molecule type" value="Genomic_DNA"/>
</dbReference>
<evidence type="ECO:0000313" key="3">
    <source>
        <dbReference type="EMBL" id="PEN08741.1"/>
    </source>
</evidence>
<protein>
    <submittedName>
        <fullName evidence="3">Uncharacterized protein</fullName>
    </submittedName>
</protein>
<sequence length="120" mass="13405">MRISLFVFMMLALVSVSTQPAQAQFEGPGAQSQLTTVEVVADQANDDQTVQLEGTIIEQVGDEKYIFTDGTGEIRVEIDDDLFRNQRITPDMTVAIYGEVEKDFMRSPEIDVEELSVVNE</sequence>
<evidence type="ECO:0000313" key="4">
    <source>
        <dbReference type="Proteomes" id="UP000221024"/>
    </source>
</evidence>
<feature type="signal peptide" evidence="2">
    <location>
        <begin position="1"/>
        <end position="23"/>
    </location>
</feature>
<accession>A0A2H3P9L9</accession>
<dbReference type="InterPro" id="IPR005220">
    <property type="entry name" value="CarO-like"/>
</dbReference>
<reference evidence="3 4" key="1">
    <citation type="submission" date="2017-10" db="EMBL/GenBank/DDBJ databases">
        <title>Draft genome of Longimonas halophila.</title>
        <authorList>
            <person name="Goh K.M."/>
            <person name="Shamsir M.S."/>
            <person name="Lim S.W."/>
        </authorList>
    </citation>
    <scope>NUCLEOTIDE SEQUENCE [LARGE SCALE GENOMIC DNA]</scope>
    <source>
        <strain evidence="3 4">KCTC 42399</strain>
    </source>
</reference>
<proteinExistence type="predicted"/>
<dbReference type="PANTHER" id="PTHR36571:SF1">
    <property type="entry name" value="PROTEIN YGIW"/>
    <property type="match status" value="1"/>
</dbReference>
<dbReference type="InterPro" id="IPR036700">
    <property type="entry name" value="BOBF_sf"/>
</dbReference>
<dbReference type="Proteomes" id="UP000221024">
    <property type="component" value="Unassembled WGS sequence"/>
</dbReference>
<evidence type="ECO:0000256" key="2">
    <source>
        <dbReference type="SAM" id="SignalP"/>
    </source>
</evidence>
<dbReference type="NCBIfam" id="NF033674">
    <property type="entry name" value="stress_OB_fold"/>
    <property type="match status" value="1"/>
</dbReference>
<organism evidence="3 4">
    <name type="scientific">Longimonas halophila</name>
    <dbReference type="NCBI Taxonomy" id="1469170"/>
    <lineage>
        <taxon>Bacteria</taxon>
        <taxon>Pseudomonadati</taxon>
        <taxon>Rhodothermota</taxon>
        <taxon>Rhodothermia</taxon>
        <taxon>Rhodothermales</taxon>
        <taxon>Salisaetaceae</taxon>
        <taxon>Longimonas</taxon>
    </lineage>
</organism>
<name>A0A2H3P9L9_9BACT</name>
<evidence type="ECO:0000256" key="1">
    <source>
        <dbReference type="ARBA" id="ARBA00022729"/>
    </source>
</evidence>
<keyword evidence="1 2" id="KW-0732">Signal</keyword>
<dbReference type="PANTHER" id="PTHR36571">
    <property type="entry name" value="PROTEIN YGIW"/>
    <property type="match status" value="1"/>
</dbReference>
<dbReference type="OrthoDB" id="1494247at2"/>
<dbReference type="RefSeq" id="WP_098061136.1">
    <property type="nucleotide sequence ID" value="NZ_PDEP01000002.1"/>
</dbReference>
<feature type="chain" id="PRO_5013668988" evidence="2">
    <location>
        <begin position="24"/>
        <end position="120"/>
    </location>
</feature>
<dbReference type="SUPFAM" id="SSF101756">
    <property type="entry name" value="Hypothetical protein YgiW"/>
    <property type="match status" value="1"/>
</dbReference>
<comment type="caution">
    <text evidence="3">The sequence shown here is derived from an EMBL/GenBank/DDBJ whole genome shotgun (WGS) entry which is preliminary data.</text>
</comment>
<dbReference type="Gene3D" id="2.40.50.200">
    <property type="entry name" value="Bacterial OB-fold"/>
    <property type="match status" value="1"/>
</dbReference>
<dbReference type="AlphaFoldDB" id="A0A2H3P9L9"/>
<keyword evidence="4" id="KW-1185">Reference proteome</keyword>